<dbReference type="GO" id="GO:0046914">
    <property type="term" value="F:transition metal ion binding"/>
    <property type="evidence" value="ECO:0007669"/>
    <property type="project" value="InterPro"/>
</dbReference>
<gene>
    <name evidence="3" type="ORF">JCM16418_2667</name>
</gene>
<reference evidence="3 4" key="1">
    <citation type="journal article" date="2014" name="Genome Announc.">
        <title>Draft Genome Sequence of Paenibacillus pini JCM 16418T, Isolated from the Rhizosphere of Pine Tree.</title>
        <authorList>
            <person name="Yuki M."/>
            <person name="Oshima K."/>
            <person name="Suda W."/>
            <person name="Oshida Y."/>
            <person name="Kitamura K."/>
            <person name="Iida Y."/>
            <person name="Hattori M."/>
            <person name="Ohkuma M."/>
        </authorList>
    </citation>
    <scope>NUCLEOTIDE SEQUENCE [LARGE SCALE GENOMIC DNA]</scope>
    <source>
        <strain evidence="3 4">JCM 16418</strain>
    </source>
</reference>
<dbReference type="NCBIfam" id="TIGR03793">
    <property type="entry name" value="leader_NHLP"/>
    <property type="match status" value="1"/>
</dbReference>
<sequence>MSTEVLFQNQLVQLAWQDPSFKERLMRDPKSAIKEAFGIIIPEHIKLKTVEESAHEFYLVIPPSPADVSTIDPSTKATW</sequence>
<dbReference type="InterPro" id="IPR022513">
    <property type="entry name" value="TOMM_pelo"/>
</dbReference>
<name>W7YM04_9BACL</name>
<dbReference type="eggNOG" id="ENOG50339Q3">
    <property type="taxonomic scope" value="Bacteria"/>
</dbReference>
<dbReference type="RefSeq" id="WP_036649118.1">
    <property type="nucleotide sequence ID" value="NZ_BAVZ01000007.1"/>
</dbReference>
<dbReference type="Gene3D" id="3.90.330.10">
    <property type="entry name" value="Nitrile hydratase alpha /Thiocyanate hydrolase gamma"/>
    <property type="match status" value="1"/>
</dbReference>
<dbReference type="InterPro" id="IPR036648">
    <property type="entry name" value="CN_Hdrase_a/SCN_Hdrase_g_sf"/>
</dbReference>
<proteinExistence type="predicted"/>
<feature type="domain" description="Nitrile hydratase alpha/Thiocyanate hydrolase gamma" evidence="2">
    <location>
        <begin position="16"/>
        <end position="71"/>
    </location>
</feature>
<comment type="caution">
    <text evidence="3">The sequence shown here is derived from an EMBL/GenBank/DDBJ whole genome shotgun (WGS) entry which is preliminary data.</text>
</comment>
<dbReference type="AlphaFoldDB" id="W7YM04"/>
<dbReference type="EMBL" id="BAVZ01000007">
    <property type="protein sequence ID" value="GAF08583.1"/>
    <property type="molecule type" value="Genomic_DNA"/>
</dbReference>
<dbReference type="OrthoDB" id="1371078at2"/>
<accession>W7YM04</accession>
<evidence type="ECO:0000313" key="4">
    <source>
        <dbReference type="Proteomes" id="UP000019364"/>
    </source>
</evidence>
<keyword evidence="1" id="KW-0479">Metal-binding</keyword>
<evidence type="ECO:0000256" key="1">
    <source>
        <dbReference type="ARBA" id="ARBA00022723"/>
    </source>
</evidence>
<dbReference type="InterPro" id="IPR004232">
    <property type="entry name" value="CN_Hdrtase_a/SCN_Hdrlase_g"/>
</dbReference>
<organism evidence="3 4">
    <name type="scientific">Paenibacillus pini JCM 16418</name>
    <dbReference type="NCBI Taxonomy" id="1236976"/>
    <lineage>
        <taxon>Bacteria</taxon>
        <taxon>Bacillati</taxon>
        <taxon>Bacillota</taxon>
        <taxon>Bacilli</taxon>
        <taxon>Bacillales</taxon>
        <taxon>Paenibacillaceae</taxon>
        <taxon>Paenibacillus</taxon>
    </lineage>
</organism>
<keyword evidence="4" id="KW-1185">Reference proteome</keyword>
<evidence type="ECO:0000313" key="3">
    <source>
        <dbReference type="EMBL" id="GAF08583.1"/>
    </source>
</evidence>
<dbReference type="Proteomes" id="UP000019364">
    <property type="component" value="Unassembled WGS sequence"/>
</dbReference>
<evidence type="ECO:0000259" key="2">
    <source>
        <dbReference type="Pfam" id="PF02979"/>
    </source>
</evidence>
<protein>
    <recommendedName>
        <fullName evidence="2">Nitrile hydratase alpha/Thiocyanate hydrolase gamma domain-containing protein</fullName>
    </recommendedName>
</protein>
<dbReference type="STRING" id="1236976.JCM16418_2667"/>
<dbReference type="Pfam" id="PF02979">
    <property type="entry name" value="NHase_alpha"/>
    <property type="match status" value="1"/>
</dbReference>
<dbReference type="SUPFAM" id="SSF56209">
    <property type="entry name" value="Nitrile hydratase alpha chain"/>
    <property type="match status" value="1"/>
</dbReference>
<dbReference type="GO" id="GO:0003824">
    <property type="term" value="F:catalytic activity"/>
    <property type="evidence" value="ECO:0007669"/>
    <property type="project" value="InterPro"/>
</dbReference>